<evidence type="ECO:0000259" key="3">
    <source>
        <dbReference type="PROSITE" id="PS50977"/>
    </source>
</evidence>
<name>A0A133KF83_9FIRM</name>
<dbReference type="OrthoDB" id="9810250at2"/>
<evidence type="ECO:0000313" key="4">
    <source>
        <dbReference type="EMBL" id="KWZ78206.1"/>
    </source>
</evidence>
<evidence type="ECO:0000313" key="5">
    <source>
        <dbReference type="Proteomes" id="UP000070383"/>
    </source>
</evidence>
<dbReference type="InterPro" id="IPR009057">
    <property type="entry name" value="Homeodomain-like_sf"/>
</dbReference>
<dbReference type="STRING" id="33036.HMPREF3200_00869"/>
<dbReference type="InterPro" id="IPR039532">
    <property type="entry name" value="TetR_C_Firmicutes"/>
</dbReference>
<dbReference type="EMBL" id="LRPM01000031">
    <property type="protein sequence ID" value="KWZ78206.1"/>
    <property type="molecule type" value="Genomic_DNA"/>
</dbReference>
<dbReference type="Pfam" id="PF14278">
    <property type="entry name" value="TetR_C_8"/>
    <property type="match status" value="1"/>
</dbReference>
<dbReference type="Gene3D" id="1.10.357.10">
    <property type="entry name" value="Tetracycline Repressor, domain 2"/>
    <property type="match status" value="1"/>
</dbReference>
<feature type="domain" description="HTH tetR-type" evidence="3">
    <location>
        <begin position="8"/>
        <end position="68"/>
    </location>
</feature>
<organism evidence="4 5">
    <name type="scientific">Anaerococcus tetradius</name>
    <dbReference type="NCBI Taxonomy" id="33036"/>
    <lineage>
        <taxon>Bacteria</taxon>
        <taxon>Bacillati</taxon>
        <taxon>Bacillota</taxon>
        <taxon>Tissierellia</taxon>
        <taxon>Tissierellales</taxon>
        <taxon>Peptoniphilaceae</taxon>
        <taxon>Anaerococcus</taxon>
    </lineage>
</organism>
<dbReference type="PANTHER" id="PTHR43479">
    <property type="entry name" value="ACREF/ENVCD OPERON REPRESSOR-RELATED"/>
    <property type="match status" value="1"/>
</dbReference>
<dbReference type="AlphaFoldDB" id="A0A133KF83"/>
<keyword evidence="4" id="KW-0808">Transferase</keyword>
<feature type="DNA-binding region" description="H-T-H motif" evidence="2">
    <location>
        <begin position="31"/>
        <end position="50"/>
    </location>
</feature>
<proteinExistence type="predicted"/>
<dbReference type="SUPFAM" id="SSF46689">
    <property type="entry name" value="Homeodomain-like"/>
    <property type="match status" value="1"/>
</dbReference>
<dbReference type="RefSeq" id="WP_060929308.1">
    <property type="nucleotide sequence ID" value="NZ_CAMUDP010000022.1"/>
</dbReference>
<keyword evidence="5" id="KW-1185">Reference proteome</keyword>
<evidence type="ECO:0000256" key="1">
    <source>
        <dbReference type="ARBA" id="ARBA00023125"/>
    </source>
</evidence>
<protein>
    <submittedName>
        <fullName evidence="4">Putative dihydroxyacetone kinase regulator</fullName>
    </submittedName>
</protein>
<dbReference type="Pfam" id="PF00440">
    <property type="entry name" value="TetR_N"/>
    <property type="match status" value="1"/>
</dbReference>
<comment type="caution">
    <text evidence="4">The sequence shown here is derived from an EMBL/GenBank/DDBJ whole genome shotgun (WGS) entry which is preliminary data.</text>
</comment>
<evidence type="ECO:0000256" key="2">
    <source>
        <dbReference type="PROSITE-ProRule" id="PRU00335"/>
    </source>
</evidence>
<keyword evidence="4" id="KW-0418">Kinase</keyword>
<dbReference type="Proteomes" id="UP000070383">
    <property type="component" value="Unassembled WGS sequence"/>
</dbReference>
<dbReference type="PANTHER" id="PTHR43479:SF7">
    <property type="entry name" value="TETR-FAMILY TRANSCRIPTIONAL REGULATOR"/>
    <property type="match status" value="1"/>
</dbReference>
<gene>
    <name evidence="4" type="ORF">HMPREF3200_00869</name>
</gene>
<dbReference type="GO" id="GO:0016301">
    <property type="term" value="F:kinase activity"/>
    <property type="evidence" value="ECO:0007669"/>
    <property type="project" value="UniProtKB-KW"/>
</dbReference>
<accession>A0A133KF83</accession>
<reference evidence="5" key="1">
    <citation type="submission" date="2016-01" db="EMBL/GenBank/DDBJ databases">
        <authorList>
            <person name="Mitreva M."/>
            <person name="Pepin K.H."/>
            <person name="Mihindukulasuriya K.A."/>
            <person name="Fulton R."/>
            <person name="Fronick C."/>
            <person name="O'Laughlin M."/>
            <person name="Miner T."/>
            <person name="Herter B."/>
            <person name="Rosa B.A."/>
            <person name="Cordes M."/>
            <person name="Tomlinson C."/>
            <person name="Wollam A."/>
            <person name="Palsikar V.B."/>
            <person name="Mardis E.R."/>
            <person name="Wilson R.K."/>
        </authorList>
    </citation>
    <scope>NUCLEOTIDE SEQUENCE [LARGE SCALE GENOMIC DNA]</scope>
    <source>
        <strain evidence="5">MJR8151</strain>
    </source>
</reference>
<keyword evidence="1 2" id="KW-0238">DNA-binding</keyword>
<dbReference type="PROSITE" id="PS50977">
    <property type="entry name" value="HTH_TETR_2"/>
    <property type="match status" value="1"/>
</dbReference>
<dbReference type="GO" id="GO:0003677">
    <property type="term" value="F:DNA binding"/>
    <property type="evidence" value="ECO:0007669"/>
    <property type="project" value="UniProtKB-UniRule"/>
</dbReference>
<sequence>MRKEINSYNTKLSLAKSLKDLLKTKSFAKLTVTEIIKKSEVNRNTFYYHFEDIYDLLRWTLEQEAIEKVRNYDSIDDIDKAIDFTLDYIKDNQAFLRNVLFSVGERDLKRFLAKDFKEIVKNFIVLGEERLGKIIDDSYRSFLTDYTTEAITGILTEIITKKNPVSKDRINYFIQITITSSLTAAINNYVS</sequence>
<dbReference type="PATRIC" id="fig|33036.3.peg.862"/>
<dbReference type="InterPro" id="IPR050624">
    <property type="entry name" value="HTH-type_Tx_Regulator"/>
</dbReference>
<dbReference type="InterPro" id="IPR001647">
    <property type="entry name" value="HTH_TetR"/>
</dbReference>